<evidence type="ECO:0000259" key="1">
    <source>
        <dbReference type="Pfam" id="PF01844"/>
    </source>
</evidence>
<dbReference type="REBASE" id="665855">
    <property type="entry name" value="Pxy3014ORF10470P"/>
</dbReference>
<dbReference type="CDD" id="cd00085">
    <property type="entry name" value="HNHc"/>
    <property type="match status" value="1"/>
</dbReference>
<gene>
    <name evidence="2" type="ORF">FXF36_10480</name>
</gene>
<evidence type="ECO:0000313" key="3">
    <source>
        <dbReference type="Proteomes" id="UP000327030"/>
    </source>
</evidence>
<dbReference type="OrthoDB" id="9779761at2"/>
<feature type="domain" description="HNH" evidence="1">
    <location>
        <begin position="338"/>
        <end position="376"/>
    </location>
</feature>
<reference evidence="3" key="1">
    <citation type="submission" date="2019-08" db="EMBL/GenBank/DDBJ databases">
        <title>Complete Genome Sequence of the Polysaccharide-Degrading Rumen Bacterium Pseudobutyrivibrio xylanivorans MA3014.</title>
        <authorList>
            <person name="Palevich N."/>
            <person name="Maclean P.H."/>
            <person name="Kelly W.J."/>
            <person name="Leahy S.C."/>
            <person name="Rakonjac J."/>
            <person name="Attwood G.T."/>
        </authorList>
    </citation>
    <scope>NUCLEOTIDE SEQUENCE [LARGE SCALE GENOMIC DNA]</scope>
    <source>
        <strain evidence="3">MA3014</strain>
    </source>
</reference>
<proteinExistence type="predicted"/>
<dbReference type="Pfam" id="PF01844">
    <property type="entry name" value="HNH"/>
    <property type="match status" value="1"/>
</dbReference>
<dbReference type="GO" id="GO:0008270">
    <property type="term" value="F:zinc ion binding"/>
    <property type="evidence" value="ECO:0007669"/>
    <property type="project" value="InterPro"/>
</dbReference>
<dbReference type="Proteomes" id="UP000327030">
    <property type="component" value="Chromosome 1"/>
</dbReference>
<evidence type="ECO:0000313" key="2">
    <source>
        <dbReference type="EMBL" id="QFJ55257.1"/>
    </source>
</evidence>
<dbReference type="GO" id="GO:0004519">
    <property type="term" value="F:endonuclease activity"/>
    <property type="evidence" value="ECO:0007669"/>
    <property type="project" value="InterPro"/>
</dbReference>
<dbReference type="AlphaFoldDB" id="A0A5P6VRJ9"/>
<dbReference type="GO" id="GO:0003676">
    <property type="term" value="F:nucleic acid binding"/>
    <property type="evidence" value="ECO:0007669"/>
    <property type="project" value="InterPro"/>
</dbReference>
<dbReference type="EMBL" id="CP043028">
    <property type="protein sequence ID" value="QFJ55257.1"/>
    <property type="molecule type" value="Genomic_DNA"/>
</dbReference>
<dbReference type="RefSeq" id="WP_151623858.1">
    <property type="nucleotide sequence ID" value="NZ_CP043028.1"/>
</dbReference>
<organism evidence="2 3">
    <name type="scientific">Pseudobutyrivibrio xylanivorans</name>
    <dbReference type="NCBI Taxonomy" id="185007"/>
    <lineage>
        <taxon>Bacteria</taxon>
        <taxon>Bacillati</taxon>
        <taxon>Bacillota</taxon>
        <taxon>Clostridia</taxon>
        <taxon>Lachnospirales</taxon>
        <taxon>Lachnospiraceae</taxon>
        <taxon>Pseudobutyrivibrio</taxon>
    </lineage>
</organism>
<dbReference type="InterPro" id="IPR002711">
    <property type="entry name" value="HNH"/>
</dbReference>
<accession>A0A5P6VRJ9</accession>
<dbReference type="InterPro" id="IPR003615">
    <property type="entry name" value="HNH_nuc"/>
</dbReference>
<name>A0A5P6VRJ9_PSEXY</name>
<sequence length="416" mass="48162">MGNLIMPKQTAALDRFFYSLEIFYKAYQNNDPDVTNEDFKRQITNHFEDLRERNDGAKIVKQSEMTRYFGFAYHSYANNTTTITDRGIDFYLANKDSDTNKCMDLIIESLENDTFGRNNTAIKTSDSYIDPPKLLTKAVVDFDGISRKDLALLLYLTHDMELSYDDAGVELNRYRAKSDDISIIITPEKVNKYSDTKFASFLQNIGFLVQDDERKYRLSAYVERMYKDRIKNLNIYNEEPPVIKSSNPILFDDTSTDTKDTDCNANYKENVSKTVAYDIHSLTFKSQNERIPAANPEGKSNYRYPTDTRLAKTALMLSGYLCEFDASHKTFTGKNEEQFMEGHHLIPMTAQKDFDINLDRIENIVSLCPNCHSAIHYGNDTDRKKVLLKLYNERQEELSSVGLNISFNDLFNKYYQ</sequence>
<dbReference type="KEGG" id="pxv:FXF36_10480"/>
<protein>
    <recommendedName>
        <fullName evidence="1">HNH domain-containing protein</fullName>
    </recommendedName>
</protein>